<reference evidence="3 4" key="1">
    <citation type="journal article" date="2020" name="Microb. Ecol.">
        <title>Ecogenomics of the Marine Benthic Filamentous Cyanobacterium Adonisia.</title>
        <authorList>
            <person name="Walter J.M."/>
            <person name="Coutinho F.H."/>
            <person name="Leomil L."/>
            <person name="Hargreaves P.I."/>
            <person name="Campeao M.E."/>
            <person name="Vieira V.V."/>
            <person name="Silva B.S."/>
            <person name="Fistarol G.O."/>
            <person name="Salomon P.S."/>
            <person name="Sawabe T."/>
            <person name="Mino S."/>
            <person name="Hosokawa M."/>
            <person name="Miyashita H."/>
            <person name="Maruyama F."/>
            <person name="van Verk M.C."/>
            <person name="Dutilh B.E."/>
            <person name="Thompson C.C."/>
            <person name="Thompson F.L."/>
        </authorList>
    </citation>
    <scope>NUCLEOTIDE SEQUENCE [LARGE SCALE GENOMIC DNA]</scope>
    <source>
        <strain evidence="3 4">CCMR0081</strain>
    </source>
</reference>
<accession>A0A6M0RP86</accession>
<dbReference type="GO" id="GO:0007165">
    <property type="term" value="P:signal transduction"/>
    <property type="evidence" value="ECO:0007669"/>
    <property type="project" value="InterPro"/>
</dbReference>
<dbReference type="Gene3D" id="2.40.50.180">
    <property type="entry name" value="CheA-289, Domain 4"/>
    <property type="match status" value="1"/>
</dbReference>
<dbReference type="SMART" id="SM00260">
    <property type="entry name" value="CheW"/>
    <property type="match status" value="1"/>
</dbReference>
<evidence type="ECO:0000259" key="2">
    <source>
        <dbReference type="SMART" id="SM00260"/>
    </source>
</evidence>
<feature type="domain" description="CheW-like" evidence="2">
    <location>
        <begin position="18"/>
        <end position="179"/>
    </location>
</feature>
<name>A0A6M0RP86_9CYAN</name>
<sequence>MPIPSPLKSRRLRSHKGETTQQVIVFQIQCEWFALPIFTVKKVIPKSDTQGNYPNSGAGLTVYEGKELLILDIAQQIFGHRPNSTSFPAADSTTEPPEATEPSQQKPEEGYLLIIRNRHGDIIGLPVTSSPTVRRFAESEIVPLPANYAVKVNMQCISGLIIQADNQPILFLLNPDQLLHTQPLLPPTT</sequence>
<dbReference type="InterPro" id="IPR002545">
    <property type="entry name" value="CheW-lke_dom"/>
</dbReference>
<feature type="region of interest" description="Disordered" evidence="1">
    <location>
        <begin position="84"/>
        <end position="106"/>
    </location>
</feature>
<dbReference type="Gene3D" id="2.30.30.40">
    <property type="entry name" value="SH3 Domains"/>
    <property type="match status" value="1"/>
</dbReference>
<dbReference type="RefSeq" id="WP_163700374.1">
    <property type="nucleotide sequence ID" value="NZ_QXHD01000004.1"/>
</dbReference>
<keyword evidence="4" id="KW-1185">Reference proteome</keyword>
<dbReference type="AlphaFoldDB" id="A0A6M0RP86"/>
<feature type="compositionally biased region" description="Polar residues" evidence="1">
    <location>
        <begin position="84"/>
        <end position="105"/>
    </location>
</feature>
<evidence type="ECO:0000313" key="4">
    <source>
        <dbReference type="Proteomes" id="UP000481033"/>
    </source>
</evidence>
<dbReference type="InterPro" id="IPR036061">
    <property type="entry name" value="CheW-like_dom_sf"/>
</dbReference>
<proteinExistence type="predicted"/>
<comment type="caution">
    <text evidence="3">The sequence shown here is derived from an EMBL/GenBank/DDBJ whole genome shotgun (WGS) entry which is preliminary data.</text>
</comment>
<dbReference type="Pfam" id="PF01584">
    <property type="entry name" value="CheW"/>
    <property type="match status" value="1"/>
</dbReference>
<protein>
    <submittedName>
        <fullName evidence="3">Chemotaxis protein CheW</fullName>
    </submittedName>
</protein>
<dbReference type="SUPFAM" id="SSF50341">
    <property type="entry name" value="CheW-like"/>
    <property type="match status" value="1"/>
</dbReference>
<gene>
    <name evidence="3" type="ORF">DXZ20_21055</name>
</gene>
<dbReference type="EMBL" id="QXHD01000004">
    <property type="protein sequence ID" value="NEZ58088.1"/>
    <property type="molecule type" value="Genomic_DNA"/>
</dbReference>
<evidence type="ECO:0000256" key="1">
    <source>
        <dbReference type="SAM" id="MobiDB-lite"/>
    </source>
</evidence>
<evidence type="ECO:0000313" key="3">
    <source>
        <dbReference type="EMBL" id="NEZ58088.1"/>
    </source>
</evidence>
<dbReference type="Proteomes" id="UP000481033">
    <property type="component" value="Unassembled WGS sequence"/>
</dbReference>
<organism evidence="3 4">
    <name type="scientific">Adonisia turfae CCMR0081</name>
    <dbReference type="NCBI Taxonomy" id="2292702"/>
    <lineage>
        <taxon>Bacteria</taxon>
        <taxon>Bacillati</taxon>
        <taxon>Cyanobacteriota</taxon>
        <taxon>Adonisia</taxon>
        <taxon>Adonisia turfae</taxon>
    </lineage>
</organism>
<dbReference type="GO" id="GO:0006935">
    <property type="term" value="P:chemotaxis"/>
    <property type="evidence" value="ECO:0007669"/>
    <property type="project" value="InterPro"/>
</dbReference>